<dbReference type="FunFam" id="3.40.1390.30:FF:000001">
    <property type="entry name" value="GTP cyclohydrolase 1 type 2"/>
    <property type="match status" value="1"/>
</dbReference>
<dbReference type="GO" id="GO:0046872">
    <property type="term" value="F:metal ion binding"/>
    <property type="evidence" value="ECO:0007669"/>
    <property type="project" value="UniProtKB-KW"/>
</dbReference>
<protein>
    <recommendedName>
        <fullName evidence="6">NGG1p interacting factor 3 protein, NIF3</fullName>
    </recommendedName>
</protein>
<name>F7XK79_METZD</name>
<dbReference type="Proteomes" id="UP000006622">
    <property type="component" value="Chromosome"/>
</dbReference>
<dbReference type="InterPro" id="IPR036069">
    <property type="entry name" value="DUF34/NIF3_sf"/>
</dbReference>
<accession>F7XK79</accession>
<sequence length="268" mass="30101">MRIQDDSVSDKLILIQIEVLFMKLSEISHILEKIAPSELAEDFDHGKIGPVIDLGNEINKIAVSLDATDYVLKRAAEIEADLLIVHHTPIFTPITSIKEALAEKIRIALENEISIYVMHTNYDKAEGGVNDVLAKKLGLTHIEKLDMGRIGTIPRSSSISLAKHVSKCLDTPIQYVGEREDIKRVMTIAGSGFKEPYIQVAREKNVDAVISGELKHSVIREYEDMVLIDATHYATENPAMKELSSKLKEKIDIDIEFIDHNPFIRFTE</sequence>
<dbReference type="KEGG" id="mzh:Mzhil_0677"/>
<evidence type="ECO:0008006" key="6">
    <source>
        <dbReference type="Google" id="ProtNLM"/>
    </source>
</evidence>
<proteinExistence type="inferred from homology"/>
<evidence type="ECO:0000313" key="4">
    <source>
        <dbReference type="EMBL" id="AEH60544.1"/>
    </source>
</evidence>
<dbReference type="Pfam" id="PF01784">
    <property type="entry name" value="DUF34_NIF3"/>
    <property type="match status" value="1"/>
</dbReference>
<keyword evidence="2 3" id="KW-0479">Metal-binding</keyword>
<feature type="binding site" evidence="3">
    <location>
        <position position="232"/>
    </location>
    <ligand>
        <name>a divalent metal cation</name>
        <dbReference type="ChEBI" id="CHEBI:60240"/>
        <label>1</label>
    </ligand>
</feature>
<dbReference type="AlphaFoldDB" id="F7XK79"/>
<evidence type="ECO:0000313" key="5">
    <source>
        <dbReference type="Proteomes" id="UP000006622"/>
    </source>
</evidence>
<dbReference type="HOGENOM" id="CLU_037423_2_0_2"/>
<feature type="binding site" evidence="3">
    <location>
        <position position="123"/>
    </location>
    <ligand>
        <name>a divalent metal cation</name>
        <dbReference type="ChEBI" id="CHEBI:60240"/>
        <label>1</label>
    </ligand>
</feature>
<gene>
    <name evidence="4" type="ordered locus">Mzhil_0677</name>
</gene>
<evidence type="ECO:0000256" key="3">
    <source>
        <dbReference type="PIRSR" id="PIRSR602678-1"/>
    </source>
</evidence>
<dbReference type="GeneID" id="10822288"/>
<reference evidence="4 5" key="1">
    <citation type="submission" date="2010-07" db="EMBL/GenBank/DDBJ databases">
        <title>The complete genome of Methanosalsum zhilinae DSM 4017.</title>
        <authorList>
            <consortium name="US DOE Joint Genome Institute (JGI-PGF)"/>
            <person name="Lucas S."/>
            <person name="Copeland A."/>
            <person name="Lapidus A."/>
            <person name="Glavina del Rio T."/>
            <person name="Dalin E."/>
            <person name="Tice H."/>
            <person name="Bruce D."/>
            <person name="Goodwin L."/>
            <person name="Pitluck S."/>
            <person name="Kyrpides N."/>
            <person name="Mavromatis K."/>
            <person name="Ovchinnikova G."/>
            <person name="Daligault H."/>
            <person name="Detter J.C."/>
            <person name="Han C."/>
            <person name="Tapia R."/>
            <person name="Larimer F."/>
            <person name="Land M."/>
            <person name="Hauser L."/>
            <person name="Markowitz V."/>
            <person name="Cheng J.-F."/>
            <person name="Hugenholtz P."/>
            <person name="Woyke T."/>
            <person name="Wu D."/>
            <person name="Spring S."/>
            <person name="Schueler E."/>
            <person name="Brambilla E."/>
            <person name="Klenk H.-P."/>
            <person name="Eisen J.A."/>
        </authorList>
    </citation>
    <scope>NUCLEOTIDE SEQUENCE [LARGE SCALE GENOMIC DNA]</scope>
    <source>
        <strain evidence="5">DSM 4017 / NBRC 107636 / OCM 62 / WeN5</strain>
    </source>
</reference>
<organism evidence="4 5">
    <name type="scientific">Methanosalsum zhilinae (strain DSM 4017 / NBRC 107636 / OCM 62 / WeN5)</name>
    <name type="common">Methanohalophilus zhilinae</name>
    <dbReference type="NCBI Taxonomy" id="679901"/>
    <lineage>
        <taxon>Archaea</taxon>
        <taxon>Methanobacteriati</taxon>
        <taxon>Methanobacteriota</taxon>
        <taxon>Stenosarchaea group</taxon>
        <taxon>Methanomicrobia</taxon>
        <taxon>Methanosarcinales</taxon>
        <taxon>Methanosarcinaceae</taxon>
        <taxon>Methanosalsum</taxon>
    </lineage>
</organism>
<keyword evidence="5" id="KW-1185">Reference proteome</keyword>
<dbReference type="Gene3D" id="3.40.1390.30">
    <property type="entry name" value="NIF3 (NGG1p interacting factor 3)-like"/>
    <property type="match status" value="2"/>
</dbReference>
<dbReference type="InterPro" id="IPR002678">
    <property type="entry name" value="DUF34/NIF3"/>
</dbReference>
<feature type="binding site" evidence="3">
    <location>
        <position position="86"/>
    </location>
    <ligand>
        <name>a divalent metal cation</name>
        <dbReference type="ChEBI" id="CHEBI:60240"/>
        <label>1</label>
    </ligand>
</feature>
<dbReference type="EMBL" id="CP002101">
    <property type="protein sequence ID" value="AEH60544.1"/>
    <property type="molecule type" value="Genomic_DNA"/>
</dbReference>
<feature type="binding site" evidence="3">
    <location>
        <position position="87"/>
    </location>
    <ligand>
        <name>a divalent metal cation</name>
        <dbReference type="ChEBI" id="CHEBI:60240"/>
        <label>1</label>
    </ligand>
</feature>
<dbReference type="STRING" id="679901.Mzhil_0677"/>
<dbReference type="PANTHER" id="PTHR13799:SF14">
    <property type="entry name" value="GTP CYCLOHYDROLASE 1 TYPE 2 HOMOLOG"/>
    <property type="match status" value="1"/>
</dbReference>
<dbReference type="PANTHER" id="PTHR13799">
    <property type="entry name" value="NGG1 INTERACTING FACTOR 3"/>
    <property type="match status" value="1"/>
</dbReference>
<dbReference type="NCBIfam" id="TIGR00486">
    <property type="entry name" value="YbgI_SA1388"/>
    <property type="match status" value="1"/>
</dbReference>
<dbReference type="GO" id="GO:0005737">
    <property type="term" value="C:cytoplasm"/>
    <property type="evidence" value="ECO:0007669"/>
    <property type="project" value="TreeGrafter"/>
</dbReference>
<evidence type="ECO:0000256" key="1">
    <source>
        <dbReference type="ARBA" id="ARBA00006964"/>
    </source>
</evidence>
<feature type="binding site" evidence="3">
    <location>
        <position position="236"/>
    </location>
    <ligand>
        <name>a divalent metal cation</name>
        <dbReference type="ChEBI" id="CHEBI:60240"/>
        <label>1</label>
    </ligand>
</feature>
<comment type="similarity">
    <text evidence="1">Belongs to the GTP cyclohydrolase I type 2/NIF3 family.</text>
</comment>
<dbReference type="SUPFAM" id="SSF102705">
    <property type="entry name" value="NIF3 (NGG1p interacting factor 3)-like"/>
    <property type="match status" value="1"/>
</dbReference>
<dbReference type="RefSeq" id="WP_013897983.1">
    <property type="nucleotide sequence ID" value="NC_015676.1"/>
</dbReference>
<evidence type="ECO:0000256" key="2">
    <source>
        <dbReference type="ARBA" id="ARBA00022723"/>
    </source>
</evidence>